<dbReference type="InterPro" id="IPR049900">
    <property type="entry name" value="PKS_mFAS_DH"/>
</dbReference>
<dbReference type="InterPro" id="IPR049551">
    <property type="entry name" value="PKS_DH_C"/>
</dbReference>
<proteinExistence type="predicted"/>
<dbReference type="Gene3D" id="3.10.129.110">
    <property type="entry name" value="Polyketide synthase dehydratase"/>
    <property type="match status" value="1"/>
</dbReference>
<dbReference type="RefSeq" id="WP_380970259.1">
    <property type="nucleotide sequence ID" value="NZ_JBHSNZ010000133.1"/>
</dbReference>
<dbReference type="InterPro" id="IPR020807">
    <property type="entry name" value="PKS_DH"/>
</dbReference>
<evidence type="ECO:0000259" key="4">
    <source>
        <dbReference type="PROSITE" id="PS52019"/>
    </source>
</evidence>
<reference evidence="6" key="1">
    <citation type="journal article" date="2019" name="Int. J. Syst. Evol. Microbiol.">
        <title>The Global Catalogue of Microorganisms (GCM) 10K type strain sequencing project: providing services to taxonomists for standard genome sequencing and annotation.</title>
        <authorList>
            <consortium name="The Broad Institute Genomics Platform"/>
            <consortium name="The Broad Institute Genome Sequencing Center for Infectious Disease"/>
            <person name="Wu L."/>
            <person name="Ma J."/>
        </authorList>
    </citation>
    <scope>NUCLEOTIDE SEQUENCE [LARGE SCALE GENOMIC DNA]</scope>
    <source>
        <strain evidence="6">JCM 9918</strain>
    </source>
</reference>
<evidence type="ECO:0000313" key="5">
    <source>
        <dbReference type="EMBL" id="MFC5813435.1"/>
    </source>
</evidence>
<dbReference type="PROSITE" id="PS52019">
    <property type="entry name" value="PKS_MFAS_DH"/>
    <property type="match status" value="1"/>
</dbReference>
<dbReference type="SMART" id="SM00826">
    <property type="entry name" value="PKS_DH"/>
    <property type="match status" value="1"/>
</dbReference>
<feature type="non-terminal residue" evidence="5">
    <location>
        <position position="1"/>
    </location>
</feature>
<keyword evidence="1" id="KW-0808">Transferase</keyword>
<dbReference type="Proteomes" id="UP001596112">
    <property type="component" value="Unassembled WGS sequence"/>
</dbReference>
<gene>
    <name evidence="5" type="ORF">ACFQGO_39090</name>
</gene>
<feature type="non-terminal residue" evidence="5">
    <location>
        <position position="183"/>
    </location>
</feature>
<name>A0ABW1BJZ4_9ACTN</name>
<dbReference type="InterPro" id="IPR042104">
    <property type="entry name" value="PKS_dehydratase_sf"/>
</dbReference>
<organism evidence="5 6">
    <name type="scientific">Streptomyces heilongjiangensis</name>
    <dbReference type="NCBI Taxonomy" id="945052"/>
    <lineage>
        <taxon>Bacteria</taxon>
        <taxon>Bacillati</taxon>
        <taxon>Actinomycetota</taxon>
        <taxon>Actinomycetes</taxon>
        <taxon>Kitasatosporales</taxon>
        <taxon>Streptomycetaceae</taxon>
        <taxon>Streptomyces</taxon>
    </lineage>
</organism>
<feature type="domain" description="PKS/mFAS DH" evidence="4">
    <location>
        <begin position="7"/>
        <end position="183"/>
    </location>
</feature>
<protein>
    <submittedName>
        <fullName evidence="5">Polyketide synthase dehydratase domain-containing protein</fullName>
    </submittedName>
</protein>
<keyword evidence="2" id="KW-0511">Multifunctional enzyme</keyword>
<dbReference type="Pfam" id="PF14765">
    <property type="entry name" value="PS-DH"/>
    <property type="match status" value="1"/>
</dbReference>
<feature type="region of interest" description="N-terminal hotdog fold" evidence="3">
    <location>
        <begin position="7"/>
        <end position="132"/>
    </location>
</feature>
<dbReference type="InterPro" id="IPR049552">
    <property type="entry name" value="PKS_DH_N"/>
</dbReference>
<evidence type="ECO:0000256" key="1">
    <source>
        <dbReference type="ARBA" id="ARBA00022679"/>
    </source>
</evidence>
<comment type="caution">
    <text evidence="3">Lacks conserved residue(s) required for the propagation of feature annotation.</text>
</comment>
<sequence>GLGAAGHPLLGAAVELAGGDGVVLTGRLSAGGVEWLAEHVVGGVVVFPGTGFVELGLCAGELVGCDRLEDLTVAVPLVVPERGGVRVQVRVGVEDGAGRRSVEIHTCADDAFDSGSWTLHATGTLSGALETGAADAYDFSVWPPRGAVAESVEGVYDRLAGLGLSYGPSFRGLRSVWRRGGEV</sequence>
<feature type="region of interest" description="C-terminal hotdog fold" evidence="3">
    <location>
        <begin position="147"/>
        <end position="183"/>
    </location>
</feature>
<dbReference type="InterPro" id="IPR050091">
    <property type="entry name" value="PKS_NRPS_Biosynth_Enz"/>
</dbReference>
<keyword evidence="6" id="KW-1185">Reference proteome</keyword>
<evidence type="ECO:0000256" key="3">
    <source>
        <dbReference type="PROSITE-ProRule" id="PRU01363"/>
    </source>
</evidence>
<evidence type="ECO:0000256" key="2">
    <source>
        <dbReference type="ARBA" id="ARBA00023268"/>
    </source>
</evidence>
<accession>A0ABW1BJZ4</accession>
<dbReference type="PANTHER" id="PTHR43775:SF51">
    <property type="entry name" value="INACTIVE PHENOLPHTHIOCEROL SYNTHESIS POLYKETIDE SYNTHASE TYPE I PKS1-RELATED"/>
    <property type="match status" value="1"/>
</dbReference>
<evidence type="ECO:0000313" key="6">
    <source>
        <dbReference type="Proteomes" id="UP001596112"/>
    </source>
</evidence>
<dbReference type="PANTHER" id="PTHR43775">
    <property type="entry name" value="FATTY ACID SYNTHASE"/>
    <property type="match status" value="1"/>
</dbReference>
<dbReference type="Pfam" id="PF21089">
    <property type="entry name" value="PKS_DH_N"/>
    <property type="match status" value="1"/>
</dbReference>
<dbReference type="EMBL" id="JBHSNZ010000133">
    <property type="protein sequence ID" value="MFC5813435.1"/>
    <property type="molecule type" value="Genomic_DNA"/>
</dbReference>
<comment type="caution">
    <text evidence="5">The sequence shown here is derived from an EMBL/GenBank/DDBJ whole genome shotgun (WGS) entry which is preliminary data.</text>
</comment>